<evidence type="ECO:0000256" key="1">
    <source>
        <dbReference type="SAM" id="SignalP"/>
    </source>
</evidence>
<dbReference type="PROSITE" id="PS51257">
    <property type="entry name" value="PROKAR_LIPOPROTEIN"/>
    <property type="match status" value="1"/>
</dbReference>
<dbReference type="EMBL" id="BSUN01000001">
    <property type="protein sequence ID" value="GMA35226.1"/>
    <property type="molecule type" value="Genomic_DNA"/>
</dbReference>
<comment type="caution">
    <text evidence="2">The sequence shown here is derived from an EMBL/GenBank/DDBJ whole genome shotgun (WGS) entry which is preliminary data.</text>
</comment>
<evidence type="ECO:0000313" key="2">
    <source>
        <dbReference type="EMBL" id="GMA35226.1"/>
    </source>
</evidence>
<proteinExistence type="predicted"/>
<evidence type="ECO:0008006" key="4">
    <source>
        <dbReference type="Google" id="ProtNLM"/>
    </source>
</evidence>
<dbReference type="Proteomes" id="UP001157125">
    <property type="component" value="Unassembled WGS sequence"/>
</dbReference>
<keyword evidence="3" id="KW-1185">Reference proteome</keyword>
<name>A0ABQ6ICR5_9MICO</name>
<keyword evidence="1" id="KW-0732">Signal</keyword>
<sequence length="245" mass="25468">MPRLLLTSVIAAALACAGCASSADVTMAAASTAAGDTTTLSAERSGTSATADPAVQFWSTVTAVEEQIGTIIAEDIGRTFHERIGGQDTAVALSTVAETELGWALDEHFAVLPDASETEDILVRTLNNPSILGAESDVDVRKNAFVRYGSDDAGDYARDMCRTLTDGSRAELVAAIADASDTSRTDPGSPSTAGAALAVVVCPEMTDEYLAALNEPRQHGLASLTQQRLRRLSGAPHLDKSLCSP</sequence>
<reference evidence="3" key="1">
    <citation type="journal article" date="2019" name="Int. J. Syst. Evol. Microbiol.">
        <title>The Global Catalogue of Microorganisms (GCM) 10K type strain sequencing project: providing services to taxonomists for standard genome sequencing and annotation.</title>
        <authorList>
            <consortium name="The Broad Institute Genomics Platform"/>
            <consortium name="The Broad Institute Genome Sequencing Center for Infectious Disease"/>
            <person name="Wu L."/>
            <person name="Ma J."/>
        </authorList>
    </citation>
    <scope>NUCLEOTIDE SEQUENCE [LARGE SCALE GENOMIC DNA]</scope>
    <source>
        <strain evidence="3">NBRC 112299</strain>
    </source>
</reference>
<organism evidence="2 3">
    <name type="scientific">Demequina litorisediminis</name>
    <dbReference type="NCBI Taxonomy" id="1849022"/>
    <lineage>
        <taxon>Bacteria</taxon>
        <taxon>Bacillati</taxon>
        <taxon>Actinomycetota</taxon>
        <taxon>Actinomycetes</taxon>
        <taxon>Micrococcales</taxon>
        <taxon>Demequinaceae</taxon>
        <taxon>Demequina</taxon>
    </lineage>
</organism>
<evidence type="ECO:0000313" key="3">
    <source>
        <dbReference type="Proteomes" id="UP001157125"/>
    </source>
</evidence>
<gene>
    <name evidence="2" type="ORF">GCM10025876_14300</name>
</gene>
<accession>A0ABQ6ICR5</accession>
<feature type="signal peptide" evidence="1">
    <location>
        <begin position="1"/>
        <end position="22"/>
    </location>
</feature>
<protein>
    <recommendedName>
        <fullName evidence="4">Lipoprotein</fullName>
    </recommendedName>
</protein>
<dbReference type="RefSeq" id="WP_284327840.1">
    <property type="nucleotide sequence ID" value="NZ_BSUN01000001.1"/>
</dbReference>
<feature type="chain" id="PRO_5047283073" description="Lipoprotein" evidence="1">
    <location>
        <begin position="23"/>
        <end position="245"/>
    </location>
</feature>